<dbReference type="Pfam" id="PF12874">
    <property type="entry name" value="zf-met"/>
    <property type="match status" value="1"/>
</dbReference>
<evidence type="ECO:0000256" key="8">
    <source>
        <dbReference type="ARBA" id="ARBA00023125"/>
    </source>
</evidence>
<feature type="domain" description="C2H2-type" evidence="12">
    <location>
        <begin position="172"/>
        <end position="199"/>
    </location>
</feature>
<keyword evidence="5 11" id="KW-0863">Zinc-finger</keyword>
<keyword evidence="10" id="KW-0539">Nucleus</keyword>
<dbReference type="RefSeq" id="XP_028135036.2">
    <property type="nucleotide sequence ID" value="XM_028279235.2"/>
</dbReference>
<dbReference type="PANTHER" id="PTHR24393:SF15">
    <property type="entry name" value="IP01243P-RELATED"/>
    <property type="match status" value="1"/>
</dbReference>
<feature type="domain" description="C2H2-type" evidence="12">
    <location>
        <begin position="463"/>
        <end position="490"/>
    </location>
</feature>
<name>A0ABM5IKP3_DIAVI</name>
<evidence type="ECO:0000256" key="4">
    <source>
        <dbReference type="ARBA" id="ARBA00022737"/>
    </source>
</evidence>
<comment type="similarity">
    <text evidence="2">Belongs to the krueppel C2H2-type zinc-finger protein family.</text>
</comment>
<keyword evidence="4" id="KW-0677">Repeat</keyword>
<keyword evidence="8" id="KW-0238">DNA-binding</keyword>
<evidence type="ECO:0000256" key="2">
    <source>
        <dbReference type="ARBA" id="ARBA00006991"/>
    </source>
</evidence>
<sequence length="573" mass="66778">MEVKEEPFDAFSEEKTNISQDSFNMSLNNIKEETPDYPFEMVNLAPAFLLTNIKSEPNVDSTAQDIPNEIVKVRADEYFVSTTDLANIQMEEAEVDCTTVKTEPLNEDIDSTNLNEEYNLPSLNEECDLPSIKVEVTNYEYLDEIPSNCQTEQRSPSKFVKRPGTVFKKKKFPCPICQKSFLVPSRRKRHLMSHFGKNRYAICHFCGKIFKTLVQYIMHHRNYKVKGRPNLTTSNESIFPCKICPLQFDSKRNLADHFKIHYSKPYECKLCFKQYSVKSTLKRHLAALHSVLKPYKCEICFREFALSCQYKSHMVYHKFGKQFTCDICSKGFYQKSSLLRHIIVHEGIKFKCHLCSKEYTRKVTLESHMRLHSGEHEFKCHICIIEKKFTSKGALRLHLMNHAGEKPHKCDICGQRFLERQKLLKHLKTHEKAQNNCEFCSASFLYKIRLQRHLLTEHGENPFKCHKCEQKFVTQRELNLHMSVHVESKIYECELCAKRFTKRAAYVRHLGGHGQSPFGCGVCTETFSSERGLREHYVNHPGEKPFHCDVCLKGFHHKRSLHKHICEGKPPGT</sequence>
<keyword evidence="7" id="KW-0805">Transcription regulation</keyword>
<evidence type="ECO:0000256" key="1">
    <source>
        <dbReference type="ARBA" id="ARBA00004123"/>
    </source>
</evidence>
<feature type="domain" description="C2H2-type" evidence="12">
    <location>
        <begin position="408"/>
        <end position="435"/>
    </location>
</feature>
<keyword evidence="9" id="KW-0804">Transcription</keyword>
<dbReference type="EnsemblMetazoa" id="XM_028279235.2">
    <property type="protein sequence ID" value="XP_028135036.2"/>
    <property type="gene ID" value="LOC114329947"/>
</dbReference>
<feature type="domain" description="C2H2-type" evidence="12">
    <location>
        <begin position="518"/>
        <end position="545"/>
    </location>
</feature>
<dbReference type="SUPFAM" id="SSF57667">
    <property type="entry name" value="beta-beta-alpha zinc fingers"/>
    <property type="match status" value="7"/>
</dbReference>
<evidence type="ECO:0000256" key="9">
    <source>
        <dbReference type="ARBA" id="ARBA00023163"/>
    </source>
</evidence>
<evidence type="ECO:0000313" key="13">
    <source>
        <dbReference type="EnsemblMetazoa" id="XP_028135036.2"/>
    </source>
</evidence>
<dbReference type="PANTHER" id="PTHR24393">
    <property type="entry name" value="ZINC FINGER PROTEIN"/>
    <property type="match status" value="1"/>
</dbReference>
<dbReference type="Proteomes" id="UP001652700">
    <property type="component" value="Unplaced"/>
</dbReference>
<evidence type="ECO:0000256" key="5">
    <source>
        <dbReference type="ARBA" id="ARBA00022771"/>
    </source>
</evidence>
<dbReference type="Pfam" id="PF00096">
    <property type="entry name" value="zf-C2H2"/>
    <property type="match status" value="5"/>
</dbReference>
<evidence type="ECO:0000313" key="14">
    <source>
        <dbReference type="Proteomes" id="UP001652700"/>
    </source>
</evidence>
<feature type="domain" description="C2H2-type" evidence="12">
    <location>
        <begin position="266"/>
        <end position="294"/>
    </location>
</feature>
<comment type="subcellular location">
    <subcellularLocation>
        <location evidence="1">Nucleus</location>
    </subcellularLocation>
</comment>
<feature type="domain" description="C2H2-type" evidence="12">
    <location>
        <begin position="378"/>
        <end position="407"/>
    </location>
</feature>
<feature type="domain" description="C2H2-type" evidence="12">
    <location>
        <begin position="350"/>
        <end position="377"/>
    </location>
</feature>
<feature type="domain" description="C2H2-type" evidence="12">
    <location>
        <begin position="295"/>
        <end position="322"/>
    </location>
</feature>
<evidence type="ECO:0000256" key="7">
    <source>
        <dbReference type="ARBA" id="ARBA00023015"/>
    </source>
</evidence>
<feature type="domain" description="C2H2-type" evidence="12">
    <location>
        <begin position="491"/>
        <end position="513"/>
    </location>
</feature>
<keyword evidence="3" id="KW-0479">Metal-binding</keyword>
<dbReference type="InterPro" id="IPR013087">
    <property type="entry name" value="Znf_C2H2_type"/>
</dbReference>
<reference evidence="13" key="1">
    <citation type="submission" date="2025-05" db="UniProtKB">
        <authorList>
            <consortium name="EnsemblMetazoa"/>
        </authorList>
    </citation>
    <scope>IDENTIFICATION</scope>
</reference>
<organism evidence="13 14">
    <name type="scientific">Diabrotica virgifera virgifera</name>
    <name type="common">western corn rootworm</name>
    <dbReference type="NCBI Taxonomy" id="50390"/>
    <lineage>
        <taxon>Eukaryota</taxon>
        <taxon>Metazoa</taxon>
        <taxon>Ecdysozoa</taxon>
        <taxon>Arthropoda</taxon>
        <taxon>Hexapoda</taxon>
        <taxon>Insecta</taxon>
        <taxon>Pterygota</taxon>
        <taxon>Neoptera</taxon>
        <taxon>Endopterygota</taxon>
        <taxon>Coleoptera</taxon>
        <taxon>Polyphaga</taxon>
        <taxon>Cucujiformia</taxon>
        <taxon>Chrysomeloidea</taxon>
        <taxon>Chrysomelidae</taxon>
        <taxon>Galerucinae</taxon>
        <taxon>Diabroticina</taxon>
        <taxon>Diabroticites</taxon>
        <taxon>Diabrotica</taxon>
    </lineage>
</organism>
<keyword evidence="14" id="KW-1185">Reference proteome</keyword>
<keyword evidence="6" id="KW-0862">Zinc</keyword>
<dbReference type="SMART" id="SM00355">
    <property type="entry name" value="ZnF_C2H2"/>
    <property type="match status" value="14"/>
</dbReference>
<dbReference type="Pfam" id="PF13894">
    <property type="entry name" value="zf-C2H2_4"/>
    <property type="match status" value="1"/>
</dbReference>
<dbReference type="GeneID" id="114329947"/>
<evidence type="ECO:0000256" key="11">
    <source>
        <dbReference type="PROSITE-ProRule" id="PRU00042"/>
    </source>
</evidence>
<evidence type="ECO:0000256" key="10">
    <source>
        <dbReference type="ARBA" id="ARBA00023242"/>
    </source>
</evidence>
<accession>A0ABM5IKP3</accession>
<evidence type="ECO:0000256" key="3">
    <source>
        <dbReference type="ARBA" id="ARBA00022723"/>
    </source>
</evidence>
<dbReference type="InterPro" id="IPR036236">
    <property type="entry name" value="Znf_C2H2_sf"/>
</dbReference>
<feature type="domain" description="C2H2-type" evidence="12">
    <location>
        <begin position="435"/>
        <end position="462"/>
    </location>
</feature>
<proteinExistence type="inferred from homology"/>
<feature type="domain" description="C2H2-type" evidence="12">
    <location>
        <begin position="239"/>
        <end position="266"/>
    </location>
</feature>
<evidence type="ECO:0000256" key="6">
    <source>
        <dbReference type="ARBA" id="ARBA00022833"/>
    </source>
</evidence>
<protein>
    <recommendedName>
        <fullName evidence="12">C2H2-type domain-containing protein</fullName>
    </recommendedName>
</protein>
<dbReference type="PROSITE" id="PS50157">
    <property type="entry name" value="ZINC_FINGER_C2H2_2"/>
    <property type="match status" value="12"/>
</dbReference>
<dbReference type="PROSITE" id="PS00028">
    <property type="entry name" value="ZINC_FINGER_C2H2_1"/>
    <property type="match status" value="9"/>
</dbReference>
<feature type="domain" description="C2H2-type" evidence="12">
    <location>
        <begin position="323"/>
        <end position="350"/>
    </location>
</feature>
<evidence type="ECO:0000259" key="12">
    <source>
        <dbReference type="PROSITE" id="PS50157"/>
    </source>
</evidence>
<dbReference type="Gene3D" id="3.30.160.60">
    <property type="entry name" value="Classic Zinc Finger"/>
    <property type="match status" value="11"/>
</dbReference>